<protein>
    <recommendedName>
        <fullName evidence="3">HTH domain-containing protein</fullName>
    </recommendedName>
</protein>
<keyword evidence="2" id="KW-1185">Reference proteome</keyword>
<evidence type="ECO:0008006" key="3">
    <source>
        <dbReference type="Google" id="ProtNLM"/>
    </source>
</evidence>
<name>A0ABU5ZSP5_9FLAO</name>
<proteinExistence type="predicted"/>
<dbReference type="RefSeq" id="WP_324179090.1">
    <property type="nucleotide sequence ID" value="NZ_BAABAW010000008.1"/>
</dbReference>
<organism evidence="1 2">
    <name type="scientific">Aquimarina gracilis</name>
    <dbReference type="NCBI Taxonomy" id="874422"/>
    <lineage>
        <taxon>Bacteria</taxon>
        <taxon>Pseudomonadati</taxon>
        <taxon>Bacteroidota</taxon>
        <taxon>Flavobacteriia</taxon>
        <taxon>Flavobacteriales</taxon>
        <taxon>Flavobacteriaceae</taxon>
        <taxon>Aquimarina</taxon>
    </lineage>
</organism>
<accession>A0ABU5ZSP5</accession>
<dbReference type="Proteomes" id="UP001327027">
    <property type="component" value="Unassembled WGS sequence"/>
</dbReference>
<sequence>MSIIIGHIEIIERIDQSIRLQATGWPDQLAVRLRISKTKVYRIINIMKELNAPVLYDMTLQSFIYETSVGFRFGFYVKDSHHSGVPSYA</sequence>
<evidence type="ECO:0000313" key="2">
    <source>
        <dbReference type="Proteomes" id="UP001327027"/>
    </source>
</evidence>
<evidence type="ECO:0000313" key="1">
    <source>
        <dbReference type="EMBL" id="MEB3345054.1"/>
    </source>
</evidence>
<dbReference type="EMBL" id="JAYKLX010000003">
    <property type="protein sequence ID" value="MEB3345054.1"/>
    <property type="molecule type" value="Genomic_DNA"/>
</dbReference>
<reference evidence="1 2" key="1">
    <citation type="journal article" date="2013" name="Int. J. Syst. Evol. Microbiol.">
        <title>Aquimarina gracilis sp. nov., isolated from the gut microflora of a mussel, Mytilus coruscus, and emended description of Aquimarina spongiae.</title>
        <authorList>
            <person name="Park S.C."/>
            <person name="Choe H.N."/>
            <person name="Baik K.S."/>
            <person name="Seong C.N."/>
        </authorList>
    </citation>
    <scope>NUCLEOTIDE SEQUENCE [LARGE SCALE GENOMIC DNA]</scope>
    <source>
        <strain evidence="1 2">PSC32</strain>
    </source>
</reference>
<gene>
    <name evidence="1" type="ORF">U6A24_06260</name>
</gene>
<comment type="caution">
    <text evidence="1">The sequence shown here is derived from an EMBL/GenBank/DDBJ whole genome shotgun (WGS) entry which is preliminary data.</text>
</comment>